<evidence type="ECO:0000313" key="1">
    <source>
        <dbReference type="EMBL" id="RJF74562.1"/>
    </source>
</evidence>
<accession>A0A418VEN5</accession>
<dbReference type="AlphaFoldDB" id="A0A418VEN5"/>
<organism evidence="1 2">
    <name type="scientific">Deinococcus cavernae</name>
    <dbReference type="NCBI Taxonomy" id="2320857"/>
    <lineage>
        <taxon>Bacteria</taxon>
        <taxon>Thermotogati</taxon>
        <taxon>Deinococcota</taxon>
        <taxon>Deinococci</taxon>
        <taxon>Deinococcales</taxon>
        <taxon>Deinococcaceae</taxon>
        <taxon>Deinococcus</taxon>
    </lineage>
</organism>
<reference evidence="1 2" key="1">
    <citation type="submission" date="2018-09" db="EMBL/GenBank/DDBJ databases">
        <authorList>
            <person name="Zhu H."/>
        </authorList>
    </citation>
    <scope>NUCLEOTIDE SEQUENCE [LARGE SCALE GENOMIC DNA]</scope>
    <source>
        <strain evidence="1 2">K2S05-167</strain>
    </source>
</reference>
<dbReference type="Proteomes" id="UP000286287">
    <property type="component" value="Unassembled WGS sequence"/>
</dbReference>
<gene>
    <name evidence="1" type="ORF">D3875_03210</name>
</gene>
<proteinExistence type="predicted"/>
<evidence type="ECO:0000313" key="2">
    <source>
        <dbReference type="Proteomes" id="UP000286287"/>
    </source>
</evidence>
<protein>
    <submittedName>
        <fullName evidence="1">Uncharacterized protein</fullName>
    </submittedName>
</protein>
<keyword evidence="2" id="KW-1185">Reference proteome</keyword>
<dbReference type="EMBL" id="QYUJ01000009">
    <property type="protein sequence ID" value="RJF74562.1"/>
    <property type="molecule type" value="Genomic_DNA"/>
</dbReference>
<name>A0A418VEN5_9DEIO</name>
<sequence>MIEPEIALLLTRLLCLTMQLHALDQGDQPSDEVEWQLESVYKQVVPMIRPDLPYAVFCEGEVYSVWINADGVTFQAQAAMSDSLEATG</sequence>
<comment type="caution">
    <text evidence="1">The sequence shown here is derived from an EMBL/GenBank/DDBJ whole genome shotgun (WGS) entry which is preliminary data.</text>
</comment>